<name>A0ABX6KTE9_CHRGL</name>
<accession>A0ABX6KTE9</accession>
<dbReference type="Proteomes" id="UP000501570">
    <property type="component" value="Chromosome"/>
</dbReference>
<evidence type="ECO:0000313" key="1">
    <source>
        <dbReference type="EMBL" id="QIY90699.1"/>
    </source>
</evidence>
<evidence type="ECO:0000313" key="2">
    <source>
        <dbReference type="Proteomes" id="UP000501570"/>
    </source>
</evidence>
<proteinExistence type="predicted"/>
<dbReference type="EMBL" id="CP050995">
    <property type="protein sequence ID" value="QIY90699.1"/>
    <property type="molecule type" value="Genomic_DNA"/>
</dbReference>
<sequence length="187" mass="21715">MLQFFFKFKRWIGNLFDPSVNYSETDPNQNKKSQNNNNMAMFNYGVGGNEVKVDANEAIQEIQENKSLIVSQLTTEESYTPEIVTGLKTVEDVFKHFQPSVSVQHETEDGSVVEEEFRFQNLGDFTPKSLTQKSDYLQQLSMEQEQYNKIVRQLKTNKILRNMLENDQTRAAFIEVLKEVAQELENN</sequence>
<gene>
    <name evidence="1" type="ORF">FOB44_08460</name>
</gene>
<dbReference type="Pfam" id="PF05591">
    <property type="entry name" value="T6SS_VipA"/>
    <property type="match status" value="1"/>
</dbReference>
<reference evidence="1 2" key="1">
    <citation type="submission" date="2019-09" db="EMBL/GenBank/DDBJ databases">
        <title>FDA dAtabase for Regulatory Grade micrObial Sequences (FDA-ARGOS): Supporting development and validation of Infectious Disease Dx tests.</title>
        <authorList>
            <person name="Sciortino C."/>
            <person name="Tallon L."/>
            <person name="Sadzewicz L."/>
            <person name="Vavikolanu K."/>
            <person name="Mehta A."/>
            <person name="Aluvathingal J."/>
            <person name="Nadendla S."/>
            <person name="Nandy P."/>
            <person name="Geyer C."/>
            <person name="Yan Y."/>
            <person name="Sichtig H."/>
        </authorList>
    </citation>
    <scope>NUCLEOTIDE SEQUENCE [LARGE SCALE GENOMIC DNA]</scope>
    <source>
        <strain evidence="1 2">FDAARGOS_636</strain>
    </source>
</reference>
<organism evidence="1 2">
    <name type="scientific">Chryseobacterium gallinarum</name>
    <dbReference type="NCBI Taxonomy" id="1324352"/>
    <lineage>
        <taxon>Bacteria</taxon>
        <taxon>Pseudomonadati</taxon>
        <taxon>Bacteroidota</taxon>
        <taxon>Flavobacteriia</taxon>
        <taxon>Flavobacteriales</taxon>
        <taxon>Weeksellaceae</taxon>
        <taxon>Chryseobacterium group</taxon>
        <taxon>Chryseobacterium</taxon>
    </lineage>
</organism>
<evidence type="ECO:0008006" key="3">
    <source>
        <dbReference type="Google" id="ProtNLM"/>
    </source>
</evidence>
<protein>
    <recommendedName>
        <fullName evidence="3">Type VI secretion system, VipA, VC_A0107 or Hcp2</fullName>
    </recommendedName>
</protein>
<keyword evidence="2" id="KW-1185">Reference proteome</keyword>
<dbReference type="InterPro" id="IPR008312">
    <property type="entry name" value="T6SS_TssB1"/>
</dbReference>